<evidence type="ECO:0000256" key="1">
    <source>
        <dbReference type="ARBA" id="ARBA00022441"/>
    </source>
</evidence>
<feature type="signal peptide" evidence="3">
    <location>
        <begin position="1"/>
        <end position="19"/>
    </location>
</feature>
<dbReference type="RefSeq" id="XP_013753315.1">
    <property type="nucleotide sequence ID" value="XM_013897861.1"/>
</dbReference>
<reference evidence="4 5" key="1">
    <citation type="submission" date="2010-05" db="EMBL/GenBank/DDBJ databases">
        <title>The Genome Sequence of Thecamonas trahens ATCC 50062.</title>
        <authorList>
            <consortium name="The Broad Institute Genome Sequencing Platform"/>
            <person name="Russ C."/>
            <person name="Cuomo C."/>
            <person name="Shea T."/>
            <person name="Young S.K."/>
            <person name="Zeng Q."/>
            <person name="Koehrsen M."/>
            <person name="Haas B."/>
            <person name="Borodovsky M."/>
            <person name="Guigo R."/>
            <person name="Alvarado L."/>
            <person name="Berlin A."/>
            <person name="Bochicchio J."/>
            <person name="Borenstein D."/>
            <person name="Chapman S."/>
            <person name="Chen Z."/>
            <person name="Freedman E."/>
            <person name="Gellesch M."/>
            <person name="Goldberg J."/>
            <person name="Griggs A."/>
            <person name="Gujja S."/>
            <person name="Heilman E."/>
            <person name="Heiman D."/>
            <person name="Hepburn T."/>
            <person name="Howarth C."/>
            <person name="Jen D."/>
            <person name="Larson L."/>
            <person name="Mehta T."/>
            <person name="Park D."/>
            <person name="Pearson M."/>
            <person name="Roberts A."/>
            <person name="Saif S."/>
            <person name="Shenoy N."/>
            <person name="Sisk P."/>
            <person name="Stolte C."/>
            <person name="Sykes S."/>
            <person name="Thomson T."/>
            <person name="Walk T."/>
            <person name="White J."/>
            <person name="Yandava C."/>
            <person name="Burger G."/>
            <person name="Gray M.W."/>
            <person name="Holland P.W.H."/>
            <person name="King N."/>
            <person name="Lang F.B.F."/>
            <person name="Roger A.J."/>
            <person name="Ruiz-Trillo I."/>
            <person name="Lander E."/>
            <person name="Nusbaum C."/>
        </authorList>
    </citation>
    <scope>NUCLEOTIDE SEQUENCE [LARGE SCALE GENOMIC DNA]</scope>
    <source>
        <strain evidence="4 5">ATCC 50062</strain>
    </source>
</reference>
<dbReference type="Gene3D" id="2.120.10.80">
    <property type="entry name" value="Kelch-type beta propeller"/>
    <property type="match status" value="2"/>
</dbReference>
<keyword evidence="5" id="KW-1185">Reference proteome</keyword>
<protein>
    <submittedName>
        <fullName evidence="4">Kelch repeat protein</fullName>
    </submittedName>
</protein>
<keyword evidence="2" id="KW-0677">Repeat</keyword>
<dbReference type="SMART" id="SM00612">
    <property type="entry name" value="Kelch"/>
    <property type="match status" value="5"/>
</dbReference>
<dbReference type="InterPro" id="IPR006652">
    <property type="entry name" value="Kelch_1"/>
</dbReference>
<gene>
    <name evidence="4" type="ORF">AMSG_10741</name>
</gene>
<dbReference type="Pfam" id="PF24681">
    <property type="entry name" value="Kelch_KLHDC2_KLHL20_DRC7"/>
    <property type="match status" value="1"/>
</dbReference>
<dbReference type="SUPFAM" id="SSF117281">
    <property type="entry name" value="Kelch motif"/>
    <property type="match status" value="1"/>
</dbReference>
<feature type="chain" id="PRO_5005537865" evidence="3">
    <location>
        <begin position="20"/>
        <end position="369"/>
    </location>
</feature>
<dbReference type="PANTHER" id="PTHR45632:SF3">
    <property type="entry name" value="KELCH-LIKE PROTEIN 32"/>
    <property type="match status" value="1"/>
</dbReference>
<dbReference type="eggNOG" id="KOG4441">
    <property type="taxonomic scope" value="Eukaryota"/>
</dbReference>
<dbReference type="PANTHER" id="PTHR45632">
    <property type="entry name" value="LD33804P"/>
    <property type="match status" value="1"/>
</dbReference>
<dbReference type="OrthoDB" id="191037at2759"/>
<keyword evidence="3" id="KW-0732">Signal</keyword>
<accession>A0A0L0DSZ3</accession>
<dbReference type="InterPro" id="IPR015915">
    <property type="entry name" value="Kelch-typ_b-propeller"/>
</dbReference>
<dbReference type="STRING" id="461836.A0A0L0DSZ3"/>
<dbReference type="OMA" id="WVEKAMI"/>
<keyword evidence="1" id="KW-0880">Kelch repeat</keyword>
<proteinExistence type="predicted"/>
<dbReference type="GeneID" id="25568894"/>
<dbReference type="EMBL" id="GL349495">
    <property type="protein sequence ID" value="KNC55136.1"/>
    <property type="molecule type" value="Genomic_DNA"/>
</dbReference>
<sequence>MRVTIALLCLTAVVYSVVAMDTWTTKNSMLLAVSDHSASVIGSRIVVVGGCSGGQTCSGSFCGCTNVTAQVQVLATATDSWSYGPAAPRERYRGSSVTLGSKVYVFGGRDVSDNLVTAVDVLDASADDVASWSWSTLAAALPSPRSDHCSFVSGGKAYVVGGYTAAYETLASVATYDAATDSWASATDMPSSRGDLGCAELDGRGYVFGGFSGTDFCAPVGALDEYNPTTNTWRARAALAHGRGDKAFVAVGGKLFVMGGEKKNATTNCSKYSYPIVEVEVYTPSTDSWELDTPIPDERFRFAAAAYGSSIYVLGGQGELKVASDSYDSLATVETLEVTGASSSAVRAAHTTVVAVAGLAAAAVMMVVL</sequence>
<evidence type="ECO:0000256" key="3">
    <source>
        <dbReference type="SAM" id="SignalP"/>
    </source>
</evidence>
<dbReference type="Proteomes" id="UP000054408">
    <property type="component" value="Unassembled WGS sequence"/>
</dbReference>
<name>A0A0L0DSZ3_THETB</name>
<organism evidence="4 5">
    <name type="scientific">Thecamonas trahens ATCC 50062</name>
    <dbReference type="NCBI Taxonomy" id="461836"/>
    <lineage>
        <taxon>Eukaryota</taxon>
        <taxon>Apusozoa</taxon>
        <taxon>Apusomonadida</taxon>
        <taxon>Apusomonadidae</taxon>
        <taxon>Thecamonas</taxon>
    </lineage>
</organism>
<evidence type="ECO:0000313" key="5">
    <source>
        <dbReference type="Proteomes" id="UP000054408"/>
    </source>
</evidence>
<evidence type="ECO:0000313" key="4">
    <source>
        <dbReference type="EMBL" id="KNC55136.1"/>
    </source>
</evidence>
<evidence type="ECO:0000256" key="2">
    <source>
        <dbReference type="ARBA" id="ARBA00022737"/>
    </source>
</evidence>
<dbReference type="AlphaFoldDB" id="A0A0L0DSZ3"/>